<feature type="compositionally biased region" description="Polar residues" evidence="1">
    <location>
        <begin position="297"/>
        <end position="306"/>
    </location>
</feature>
<dbReference type="GeneID" id="39989133"/>
<dbReference type="Proteomes" id="UP000192257">
    <property type="component" value="Unassembled WGS sequence"/>
</dbReference>
<feature type="compositionally biased region" description="Low complexity" evidence="1">
    <location>
        <begin position="318"/>
        <end position="334"/>
    </location>
</feature>
<feature type="compositionally biased region" description="Polar residues" evidence="1">
    <location>
        <begin position="1"/>
        <end position="10"/>
    </location>
</feature>
<keyword evidence="3" id="KW-1185">Reference proteome</keyword>
<sequence>MSLTQTSTPGRSPPILTPPTSTVMPTPVALPLLPALKQKAAAAAAAAAASGGVGVGGGAKTRYERMGRQHENTKIAPRHHGGTTLLFNVQDPKGNLDSAYNTIGNGNTVSLCDSEEMRLLNSMGGGYDRGFKEAPPTTSSQTMTPMGRGTITTMASSSRAHSLAQLVSSEGVRKGAINVSNEHSSQCTDISKRNDHQRHRRNGPSHEFDPSTYTALLPATVRLQKVGEIQSKVVTGTTAKEFLAERGVMKSDRNSLINGNKRVQGVPMLELRQFETRMKVLKERGRNVRRRWKRQTSIRASGNNRNVRIVDEDDESSSESVEGSESSTDSSSAASREEEQLKKRKENVAAAAARRERIKLLQLSGDNASDRVLLRKELRKSRMEVEKARNGIMTPMLLTQQQEENLLQDNEDREDNNESKSKETHLHMEDVSWGVENSILPNRTPTLSFPNDTATYQTSEKRMSRTSTSQSENRRVSVLFQDLLRRARGTMVYGLCPADMQRERRRRRRRRETSALLCISPSPSPPPPINNSEHATPFSSQPRSAHQRTDKKLRLGDDEGSQRRHRPLPVEYGVGERSRQLYDTQVQEQRIEDLQMELEHGEDILRTRELLSVLLPERIKLLDESFGQRHEHANVVLQRHRDKLFKMAANVQAEERQEACLALVNLLEESYRGEIAETAWPSVMNALNKTRELILISPNRCNIRSFQSIIKEYFLMPHLLEPGVDDMLRRLSQLFDLTKSQYRYVMTNIYQRLNQPRNYQSRFREIERTILGKGETSEKRYRVVLHRCRFLLPFTNMGPVVPTTTTTNSSGPSLTSAPSDFAGSVTVLNASATAAGVNVNINIGSSDAQGTVVSGGEMMRRDRGGERFKITVQLKSDHQSFLSRAVSARTKDSAGMIYMNDKNSSGDHVPFYTANLRRQAFRLQLYDNSLLEVAVLRNGLVIASGELKMIDCTLDARGTALLWLRLTSGSCLQAEIKLGLEVLYEKERGRRMTKNDLYK</sequence>
<feature type="compositionally biased region" description="Basic residues" evidence="1">
    <location>
        <begin position="287"/>
        <end position="296"/>
    </location>
</feature>
<feature type="compositionally biased region" description="Polar residues" evidence="1">
    <location>
        <begin position="442"/>
        <end position="458"/>
    </location>
</feature>
<dbReference type="EMBL" id="NBCO01000036">
    <property type="protein sequence ID" value="ORC85308.1"/>
    <property type="molecule type" value="Genomic_DNA"/>
</dbReference>
<name>A0A1X0NLA4_9TRYP</name>
<feature type="region of interest" description="Disordered" evidence="1">
    <location>
        <begin position="501"/>
        <end position="570"/>
    </location>
</feature>
<dbReference type="OrthoDB" id="242004at2759"/>
<accession>A0A1X0NLA4</accession>
<dbReference type="RefSeq" id="XP_028879374.1">
    <property type="nucleotide sequence ID" value="XM_029029353.1"/>
</dbReference>
<proteinExistence type="predicted"/>
<feature type="compositionally biased region" description="Polar residues" evidence="1">
    <location>
        <begin position="178"/>
        <end position="189"/>
    </location>
</feature>
<evidence type="ECO:0000313" key="3">
    <source>
        <dbReference type="Proteomes" id="UP000192257"/>
    </source>
</evidence>
<feature type="compositionally biased region" description="Basic and acidic residues" evidence="1">
    <location>
        <begin position="416"/>
        <end position="427"/>
    </location>
</feature>
<reference evidence="2 3" key="1">
    <citation type="submission" date="2017-03" db="EMBL/GenBank/DDBJ databases">
        <title>An alternative strategy for trypanosome survival in the mammalian bloodstream revealed through genome and transcriptome analysis of the ubiquitous bovine parasite Trypanosoma (Megatrypanum) theileri.</title>
        <authorList>
            <person name="Kelly S."/>
            <person name="Ivens A."/>
            <person name="Mott A."/>
            <person name="O'Neill E."/>
            <person name="Emms D."/>
            <person name="Macleod O."/>
            <person name="Voorheis P."/>
            <person name="Matthews J."/>
            <person name="Matthews K."/>
            <person name="Carrington M."/>
        </authorList>
    </citation>
    <scope>NUCLEOTIDE SEQUENCE [LARGE SCALE GENOMIC DNA]</scope>
    <source>
        <strain evidence="2">Edinburgh</strain>
    </source>
</reference>
<feature type="region of interest" description="Disordered" evidence="1">
    <location>
        <begin position="442"/>
        <end position="474"/>
    </location>
</feature>
<gene>
    <name evidence="2" type="ORF">TM35_000361680</name>
</gene>
<feature type="compositionally biased region" description="Polar residues" evidence="1">
    <location>
        <begin position="533"/>
        <end position="544"/>
    </location>
</feature>
<feature type="region of interest" description="Disordered" evidence="1">
    <location>
        <begin position="287"/>
        <end position="348"/>
    </location>
</feature>
<dbReference type="AlphaFoldDB" id="A0A1X0NLA4"/>
<feature type="compositionally biased region" description="Basic and acidic residues" evidence="1">
    <location>
        <begin position="547"/>
        <end position="562"/>
    </location>
</feature>
<feature type="region of interest" description="Disordered" evidence="1">
    <location>
        <begin position="178"/>
        <end position="211"/>
    </location>
</feature>
<feature type="region of interest" description="Disordered" evidence="1">
    <location>
        <begin position="408"/>
        <end position="427"/>
    </location>
</feature>
<evidence type="ECO:0000313" key="2">
    <source>
        <dbReference type="EMBL" id="ORC85308.1"/>
    </source>
</evidence>
<feature type="region of interest" description="Disordered" evidence="1">
    <location>
        <begin position="1"/>
        <end position="22"/>
    </location>
</feature>
<dbReference type="VEuPathDB" id="TriTrypDB:TM35_000361680"/>
<comment type="caution">
    <text evidence="2">The sequence shown here is derived from an EMBL/GenBank/DDBJ whole genome shotgun (WGS) entry which is preliminary data.</text>
</comment>
<protein>
    <submittedName>
        <fullName evidence="2">Uncharacterized protein</fullName>
    </submittedName>
</protein>
<evidence type="ECO:0000256" key="1">
    <source>
        <dbReference type="SAM" id="MobiDB-lite"/>
    </source>
</evidence>
<organism evidence="2 3">
    <name type="scientific">Trypanosoma theileri</name>
    <dbReference type="NCBI Taxonomy" id="67003"/>
    <lineage>
        <taxon>Eukaryota</taxon>
        <taxon>Discoba</taxon>
        <taxon>Euglenozoa</taxon>
        <taxon>Kinetoplastea</taxon>
        <taxon>Metakinetoplastina</taxon>
        <taxon>Trypanosomatida</taxon>
        <taxon>Trypanosomatidae</taxon>
        <taxon>Trypanosoma</taxon>
    </lineage>
</organism>